<keyword evidence="2" id="KW-0805">Transcription regulation</keyword>
<evidence type="ECO:0000313" key="7">
    <source>
        <dbReference type="EMBL" id="MBP0616806.1"/>
    </source>
</evidence>
<dbReference type="PANTHER" id="PTHR44591:SF3">
    <property type="entry name" value="RESPONSE REGULATORY DOMAIN-CONTAINING PROTEIN"/>
    <property type="match status" value="1"/>
</dbReference>
<dbReference type="Gene3D" id="3.40.50.2300">
    <property type="match status" value="2"/>
</dbReference>
<organism evidence="7 8">
    <name type="scientific">Jiella mangrovi</name>
    <dbReference type="NCBI Taxonomy" id="2821407"/>
    <lineage>
        <taxon>Bacteria</taxon>
        <taxon>Pseudomonadati</taxon>
        <taxon>Pseudomonadota</taxon>
        <taxon>Alphaproteobacteria</taxon>
        <taxon>Hyphomicrobiales</taxon>
        <taxon>Aurantimonadaceae</taxon>
        <taxon>Jiella</taxon>
    </lineage>
</organism>
<proteinExistence type="predicted"/>
<evidence type="ECO:0000313" key="8">
    <source>
        <dbReference type="Proteomes" id="UP000678276"/>
    </source>
</evidence>
<evidence type="ECO:0000256" key="5">
    <source>
        <dbReference type="SAM" id="MobiDB-lite"/>
    </source>
</evidence>
<dbReference type="CDD" id="cd00156">
    <property type="entry name" value="REC"/>
    <property type="match status" value="1"/>
</dbReference>
<feature type="domain" description="Response regulatory" evidence="6">
    <location>
        <begin position="35"/>
        <end position="150"/>
    </location>
</feature>
<dbReference type="SMART" id="SM00448">
    <property type="entry name" value="REC"/>
    <property type="match status" value="2"/>
</dbReference>
<feature type="region of interest" description="Disordered" evidence="5">
    <location>
        <begin position="1"/>
        <end position="20"/>
    </location>
</feature>
<evidence type="ECO:0000256" key="3">
    <source>
        <dbReference type="ARBA" id="ARBA00023163"/>
    </source>
</evidence>
<feature type="modified residue" description="4-aspartylphosphate" evidence="4">
    <location>
        <position position="232"/>
    </location>
</feature>
<evidence type="ECO:0000256" key="2">
    <source>
        <dbReference type="ARBA" id="ARBA00023015"/>
    </source>
</evidence>
<accession>A0ABS4BKU6</accession>
<keyword evidence="3" id="KW-0804">Transcription</keyword>
<dbReference type="Proteomes" id="UP000678276">
    <property type="component" value="Unassembled WGS sequence"/>
</dbReference>
<dbReference type="RefSeq" id="WP_209595290.1">
    <property type="nucleotide sequence ID" value="NZ_JAGJCF010000010.1"/>
</dbReference>
<dbReference type="PANTHER" id="PTHR44591">
    <property type="entry name" value="STRESS RESPONSE REGULATOR PROTEIN 1"/>
    <property type="match status" value="1"/>
</dbReference>
<keyword evidence="8" id="KW-1185">Reference proteome</keyword>
<evidence type="ECO:0000259" key="6">
    <source>
        <dbReference type="PROSITE" id="PS50110"/>
    </source>
</evidence>
<gene>
    <name evidence="7" type="ORF">J6595_14560</name>
</gene>
<reference evidence="7 8" key="1">
    <citation type="submission" date="2021-04" db="EMBL/GenBank/DDBJ databases">
        <title>Whole genome sequence of Jiella sp. KSK16Y-1.</title>
        <authorList>
            <person name="Tuo L."/>
        </authorList>
    </citation>
    <scope>NUCLEOTIDE SEQUENCE [LARGE SCALE GENOMIC DNA]</scope>
    <source>
        <strain evidence="7 8">KSK16Y-1</strain>
    </source>
</reference>
<feature type="modified residue" description="4-aspartylphosphate" evidence="4">
    <location>
        <position position="84"/>
    </location>
</feature>
<dbReference type="PROSITE" id="PS50110">
    <property type="entry name" value="RESPONSE_REGULATORY"/>
    <property type="match status" value="2"/>
</dbReference>
<dbReference type="SUPFAM" id="SSF52172">
    <property type="entry name" value="CheY-like"/>
    <property type="match status" value="2"/>
</dbReference>
<evidence type="ECO:0000256" key="1">
    <source>
        <dbReference type="ARBA" id="ARBA00022553"/>
    </source>
</evidence>
<dbReference type="EMBL" id="JAGJCF010000010">
    <property type="protein sequence ID" value="MBP0616806.1"/>
    <property type="molecule type" value="Genomic_DNA"/>
</dbReference>
<dbReference type="InterPro" id="IPR011006">
    <property type="entry name" value="CheY-like_superfamily"/>
</dbReference>
<name>A0ABS4BKU6_9HYPH</name>
<dbReference type="Pfam" id="PF00072">
    <property type="entry name" value="Response_reg"/>
    <property type="match status" value="2"/>
</dbReference>
<keyword evidence="1 4" id="KW-0597">Phosphoprotein</keyword>
<evidence type="ECO:0000256" key="4">
    <source>
        <dbReference type="PROSITE-ProRule" id="PRU00169"/>
    </source>
</evidence>
<dbReference type="InterPro" id="IPR050595">
    <property type="entry name" value="Bact_response_regulator"/>
</dbReference>
<comment type="caution">
    <text evidence="7">The sequence shown here is derived from an EMBL/GenBank/DDBJ whole genome shotgun (WGS) entry which is preliminary data.</text>
</comment>
<protein>
    <submittedName>
        <fullName evidence="7">Response regulator</fullName>
    </submittedName>
</protein>
<sequence>MNPKMNEIQQSRSLAAVGTTPPDAFNRDLDTVSPKILIVDDDPGVVRVLATRCRRLGLDVTTAEGGLQAVLKSRNNFPDVMIVDIDMPEVGGFQVCELLLNSKMPGMNVIVLTGCRDNETSERCEAIGAYYVPKTTEAWSNIRSILADLLQLETLETDPSQSRSFLPTGTATRSGTLPAPGARVLLVDDDLGVITALRSRLEKMKATIFVADNGIDAYRTAVREEPHAVITDYLMPNGGGHYLIWRLRENKDTATLPIFVITGELETAERPTPRVEDLLGPRAATGVFRKPFLFEEIASALRTHCPILRA</sequence>
<feature type="domain" description="Response regulatory" evidence="6">
    <location>
        <begin position="183"/>
        <end position="305"/>
    </location>
</feature>
<dbReference type="InterPro" id="IPR001789">
    <property type="entry name" value="Sig_transdc_resp-reg_receiver"/>
</dbReference>